<accession>F0WRU2</accession>
<reference evidence="6" key="1">
    <citation type="journal article" date="2011" name="PLoS Biol.">
        <title>Gene gain and loss during evolution of obligate parasitism in the white rust pathogen of Arabidopsis thaliana.</title>
        <authorList>
            <person name="Kemen E."/>
            <person name="Gardiner A."/>
            <person name="Schultz-Larsen T."/>
            <person name="Kemen A.C."/>
            <person name="Balmuth A.L."/>
            <person name="Robert-Seilaniantz A."/>
            <person name="Bailey K."/>
            <person name="Holub E."/>
            <person name="Studholme D.J."/>
            <person name="Maclean D."/>
            <person name="Jones J.D."/>
        </authorList>
    </citation>
    <scope>NUCLEOTIDE SEQUENCE</scope>
</reference>
<comment type="similarity">
    <text evidence="3">Belongs to the PTH2 family.</text>
</comment>
<dbReference type="AlphaFoldDB" id="F0WRU2"/>
<dbReference type="InterPro" id="IPR023476">
    <property type="entry name" value="Pep_tRNA_hydro_II_dom_sf"/>
</dbReference>
<dbReference type="EMBL" id="FR824265">
    <property type="protein sequence ID" value="CCA24058.1"/>
    <property type="molecule type" value="Genomic_DNA"/>
</dbReference>
<keyword evidence="2 6" id="KW-0378">Hydrolase</keyword>
<dbReference type="Gene3D" id="3.40.1490.10">
    <property type="entry name" value="Bit1"/>
    <property type="match status" value="1"/>
</dbReference>
<evidence type="ECO:0000256" key="1">
    <source>
        <dbReference type="ARBA" id="ARBA00013260"/>
    </source>
</evidence>
<dbReference type="CDD" id="cd02430">
    <property type="entry name" value="PTH2"/>
    <property type="match status" value="1"/>
</dbReference>
<dbReference type="GO" id="GO:0005829">
    <property type="term" value="C:cytosol"/>
    <property type="evidence" value="ECO:0007669"/>
    <property type="project" value="TreeGrafter"/>
</dbReference>
<dbReference type="HOGENOM" id="CLU_073661_0_3_1"/>
<evidence type="ECO:0000313" key="6">
    <source>
        <dbReference type="EMBL" id="CCA24058.1"/>
    </source>
</evidence>
<evidence type="ECO:0000256" key="4">
    <source>
        <dbReference type="ARBA" id="ARBA00048707"/>
    </source>
</evidence>
<dbReference type="PANTHER" id="PTHR12649">
    <property type="entry name" value="PEPTIDYL-TRNA HYDROLASE 2"/>
    <property type="match status" value="1"/>
</dbReference>
<feature type="compositionally biased region" description="Polar residues" evidence="5">
    <location>
        <begin position="40"/>
        <end position="60"/>
    </location>
</feature>
<proteinExistence type="inferred from homology"/>
<dbReference type="GO" id="GO:0004045">
    <property type="term" value="F:peptidyl-tRNA hydrolase activity"/>
    <property type="evidence" value="ECO:0007669"/>
    <property type="project" value="UniProtKB-EC"/>
</dbReference>
<organism evidence="6">
    <name type="scientific">Albugo laibachii Nc14</name>
    <dbReference type="NCBI Taxonomy" id="890382"/>
    <lineage>
        <taxon>Eukaryota</taxon>
        <taxon>Sar</taxon>
        <taxon>Stramenopiles</taxon>
        <taxon>Oomycota</taxon>
        <taxon>Peronosporomycetes</taxon>
        <taxon>Albuginales</taxon>
        <taxon>Albuginaceae</taxon>
        <taxon>Albugo</taxon>
    </lineage>
</organism>
<gene>
    <name evidence="6" type="primary">AlNc14C220G9087</name>
    <name evidence="6" type="ORF">ALNC14_102020</name>
</gene>
<dbReference type="PANTHER" id="PTHR12649:SF11">
    <property type="entry name" value="PEPTIDYL-TRNA HYDROLASE 2, MITOCHONDRIAL"/>
    <property type="match status" value="1"/>
</dbReference>
<dbReference type="SUPFAM" id="SSF102462">
    <property type="entry name" value="Peptidyl-tRNA hydrolase II"/>
    <property type="match status" value="1"/>
</dbReference>
<dbReference type="Pfam" id="PF01981">
    <property type="entry name" value="PTH2"/>
    <property type="match status" value="1"/>
</dbReference>
<protein>
    <recommendedName>
        <fullName evidence="1">peptidyl-tRNA hydrolase</fullName>
        <ecNumber evidence="1">3.1.1.29</ecNumber>
    </recommendedName>
</protein>
<dbReference type="InterPro" id="IPR002833">
    <property type="entry name" value="PTH2"/>
</dbReference>
<evidence type="ECO:0000256" key="5">
    <source>
        <dbReference type="SAM" id="MobiDB-lite"/>
    </source>
</evidence>
<dbReference type="FunFam" id="3.40.1490.10:FF:000001">
    <property type="entry name" value="Peptidyl-tRNA hydrolase 2"/>
    <property type="match status" value="1"/>
</dbReference>
<dbReference type="NCBIfam" id="NF003314">
    <property type="entry name" value="PRK04322.1"/>
    <property type="match status" value="1"/>
</dbReference>
<dbReference type="EC" id="3.1.1.29" evidence="1"/>
<dbReference type="NCBIfam" id="TIGR00283">
    <property type="entry name" value="arch_pth2"/>
    <property type="match status" value="1"/>
</dbReference>
<reference evidence="6" key="2">
    <citation type="submission" date="2011-02" db="EMBL/GenBank/DDBJ databases">
        <authorList>
            <person name="MacLean D."/>
        </authorList>
    </citation>
    <scope>NUCLEOTIDE SEQUENCE</scope>
</reference>
<name>F0WRU2_9STRA</name>
<sequence length="205" mass="22144">MDDIMWKCSTAFVLGAATHYLVSTYLSNENRNDKLDSIHSVQSSDDTAVSAPSTTNASEDTPSEDIAAIVGSESSEDNDWEGKDSSIWKPQKMVLCVRTDLGMGKGKIAAQCCHATLGAYKLALRKTPKIVDTWEAIGQAKVCLKIGSEQELIQLAETANALQLNHYIVVDAGRTQIAPDTKTVLGIGPAPVDEIDDVTRHLKLL</sequence>
<evidence type="ECO:0000256" key="3">
    <source>
        <dbReference type="ARBA" id="ARBA00038050"/>
    </source>
</evidence>
<evidence type="ECO:0000256" key="2">
    <source>
        <dbReference type="ARBA" id="ARBA00022801"/>
    </source>
</evidence>
<comment type="catalytic activity">
    <reaction evidence="4">
        <text>an N-acyl-L-alpha-aminoacyl-tRNA + H2O = an N-acyl-L-amino acid + a tRNA + H(+)</text>
        <dbReference type="Rhea" id="RHEA:54448"/>
        <dbReference type="Rhea" id="RHEA-COMP:10123"/>
        <dbReference type="Rhea" id="RHEA-COMP:13883"/>
        <dbReference type="ChEBI" id="CHEBI:15377"/>
        <dbReference type="ChEBI" id="CHEBI:15378"/>
        <dbReference type="ChEBI" id="CHEBI:59874"/>
        <dbReference type="ChEBI" id="CHEBI:78442"/>
        <dbReference type="ChEBI" id="CHEBI:138191"/>
        <dbReference type="EC" id="3.1.1.29"/>
    </reaction>
</comment>
<feature type="region of interest" description="Disordered" evidence="5">
    <location>
        <begin position="40"/>
        <end position="62"/>
    </location>
</feature>